<evidence type="ECO:0000256" key="4">
    <source>
        <dbReference type="ARBA" id="ARBA00022840"/>
    </source>
</evidence>
<proteinExistence type="inferred from homology"/>
<comment type="caution">
    <text evidence="5">The sequence shown here is derived from an EMBL/GenBank/DDBJ whole genome shotgun (WGS) entry which is preliminary data.</text>
</comment>
<dbReference type="Proteomes" id="UP000027855">
    <property type="component" value="Unassembled WGS sequence"/>
</dbReference>
<reference evidence="5 6" key="1">
    <citation type="submission" date="2014-04" db="EMBL/GenBank/DDBJ databases">
        <title>Variable characteristics of bacteriocin-producing Streptococcus salivarius strains isolated from Malaysian subjects.</title>
        <authorList>
            <person name="Philip K."/>
            <person name="Barbour A."/>
        </authorList>
    </citation>
    <scope>NUCLEOTIDE SEQUENCE [LARGE SCALE GENOMIC DNA]</scope>
    <source>
        <strain evidence="5 6">NU10</strain>
    </source>
</reference>
<dbReference type="AlphaFoldDB" id="A0A074JJ26"/>
<dbReference type="GO" id="GO:0005524">
    <property type="term" value="F:ATP binding"/>
    <property type="evidence" value="ECO:0007669"/>
    <property type="project" value="UniProtKB-KW"/>
</dbReference>
<dbReference type="InterPro" id="IPR003439">
    <property type="entry name" value="ABC_transporter-like_ATP-bd"/>
</dbReference>
<dbReference type="InterPro" id="IPR050763">
    <property type="entry name" value="ABC_transporter_ATP-binding"/>
</dbReference>
<dbReference type="PROSITE" id="PS00211">
    <property type="entry name" value="ABC_TRANSPORTER_1"/>
    <property type="match status" value="1"/>
</dbReference>
<evidence type="ECO:0000313" key="5">
    <source>
        <dbReference type="EMBL" id="KEO45387.1"/>
    </source>
</evidence>
<name>A0A074JJ26_STRSL</name>
<dbReference type="PROSITE" id="PS50893">
    <property type="entry name" value="ABC_TRANSPORTER_2"/>
    <property type="match status" value="1"/>
</dbReference>
<dbReference type="PANTHER" id="PTHR42711:SF5">
    <property type="entry name" value="ABC TRANSPORTER ATP-BINDING PROTEIN NATA"/>
    <property type="match status" value="1"/>
</dbReference>
<sequence>MTWFLKVDDVTVKYEDFVALDSVSIEISKGDFIGLLGSNGAGKSTFINTIVGLQPMYRGSVEYNETELSNKQQPFSNIGFNPQTAVMDFYTTVKDNVILGLNLAGIFGSKADELCMQALDVLNLSDKKDKLVDSLSGGQLQRVQLARAIAHKPDFYILDEPTVGLDTESSDRFLSYLKDESNKGKTIIISSHDINLIERFCEKILFLKNKQISYWGTLEDFVNRTNRKVVFSLDHPLTNEQSEFLTSYKENVVIYNDTECMISVDKDDNVIAVINDLGEVLSIKGISIEREYLRDRYLEVVRDSYESK</sequence>
<dbReference type="InterPro" id="IPR027417">
    <property type="entry name" value="P-loop_NTPase"/>
</dbReference>
<evidence type="ECO:0000313" key="6">
    <source>
        <dbReference type="Proteomes" id="UP000027855"/>
    </source>
</evidence>
<keyword evidence="4 5" id="KW-0067">ATP-binding</keyword>
<keyword evidence="2" id="KW-0813">Transport</keyword>
<dbReference type="SUPFAM" id="SSF52540">
    <property type="entry name" value="P-loop containing nucleoside triphosphate hydrolases"/>
    <property type="match status" value="1"/>
</dbReference>
<comment type="similarity">
    <text evidence="1">Belongs to the ABC transporter superfamily.</text>
</comment>
<dbReference type="GO" id="GO:0016887">
    <property type="term" value="F:ATP hydrolysis activity"/>
    <property type="evidence" value="ECO:0007669"/>
    <property type="project" value="InterPro"/>
</dbReference>
<protein>
    <submittedName>
        <fullName evidence="5">ABC transporter ATP-binding protein</fullName>
    </submittedName>
</protein>
<dbReference type="SMART" id="SM00382">
    <property type="entry name" value="AAA"/>
    <property type="match status" value="1"/>
</dbReference>
<accession>A0A074JJ26</accession>
<dbReference type="PANTHER" id="PTHR42711">
    <property type="entry name" value="ABC TRANSPORTER ATP-BINDING PROTEIN"/>
    <property type="match status" value="1"/>
</dbReference>
<keyword evidence="3" id="KW-0547">Nucleotide-binding</keyword>
<gene>
    <name evidence="5" type="ORF">DL07_01545</name>
</gene>
<evidence type="ECO:0000256" key="1">
    <source>
        <dbReference type="ARBA" id="ARBA00005417"/>
    </source>
</evidence>
<dbReference type="Pfam" id="PF00005">
    <property type="entry name" value="ABC_tran"/>
    <property type="match status" value="1"/>
</dbReference>
<dbReference type="Gene3D" id="3.40.50.300">
    <property type="entry name" value="P-loop containing nucleotide triphosphate hydrolases"/>
    <property type="match status" value="1"/>
</dbReference>
<dbReference type="InterPro" id="IPR017871">
    <property type="entry name" value="ABC_transporter-like_CS"/>
</dbReference>
<dbReference type="RefSeq" id="WP_037601633.1">
    <property type="nucleotide sequence ID" value="NZ_JAQDVH010000016.1"/>
</dbReference>
<organism evidence="5 6">
    <name type="scientific">Streptococcus salivarius</name>
    <dbReference type="NCBI Taxonomy" id="1304"/>
    <lineage>
        <taxon>Bacteria</taxon>
        <taxon>Bacillati</taxon>
        <taxon>Bacillota</taxon>
        <taxon>Bacilli</taxon>
        <taxon>Lactobacillales</taxon>
        <taxon>Streptococcaceae</taxon>
        <taxon>Streptococcus</taxon>
    </lineage>
</organism>
<dbReference type="EMBL" id="JJMT01000011">
    <property type="protein sequence ID" value="KEO45387.1"/>
    <property type="molecule type" value="Genomic_DNA"/>
</dbReference>
<dbReference type="InterPro" id="IPR003593">
    <property type="entry name" value="AAA+_ATPase"/>
</dbReference>
<evidence type="ECO:0000256" key="2">
    <source>
        <dbReference type="ARBA" id="ARBA00022448"/>
    </source>
</evidence>
<evidence type="ECO:0000256" key="3">
    <source>
        <dbReference type="ARBA" id="ARBA00022741"/>
    </source>
</evidence>